<evidence type="ECO:0000313" key="2">
    <source>
        <dbReference type="Proteomes" id="UP000003112"/>
    </source>
</evidence>
<sequence length="70" mass="7796">MRLLFDCLHVGCKGTLFSSYKPPFVPSFCRFVACSGFFEARPPGWARPLSATGLYPRKGCWQMLTGCPFG</sequence>
<name>E6KA63_9BACT</name>
<gene>
    <name evidence="1" type="ORF">HMPREF6485_2499</name>
</gene>
<organism evidence="1 2">
    <name type="scientific">Segatella buccae ATCC 33574</name>
    <dbReference type="NCBI Taxonomy" id="873513"/>
    <lineage>
        <taxon>Bacteria</taxon>
        <taxon>Pseudomonadati</taxon>
        <taxon>Bacteroidota</taxon>
        <taxon>Bacteroidia</taxon>
        <taxon>Bacteroidales</taxon>
        <taxon>Prevotellaceae</taxon>
        <taxon>Segatella</taxon>
    </lineage>
</organism>
<protein>
    <submittedName>
        <fullName evidence="1">Uncharacterized protein</fullName>
    </submittedName>
</protein>
<keyword evidence="2" id="KW-1185">Reference proteome</keyword>
<proteinExistence type="predicted"/>
<comment type="caution">
    <text evidence="1">The sequence shown here is derived from an EMBL/GenBank/DDBJ whole genome shotgun (WGS) entry which is preliminary data.</text>
</comment>
<evidence type="ECO:0000313" key="1">
    <source>
        <dbReference type="EMBL" id="EFU29631.1"/>
    </source>
</evidence>
<dbReference type="Proteomes" id="UP000003112">
    <property type="component" value="Unassembled WGS sequence"/>
</dbReference>
<dbReference type="HOGENOM" id="CLU_2754492_0_0_10"/>
<reference evidence="1 2" key="1">
    <citation type="submission" date="2010-10" db="EMBL/GenBank/DDBJ databases">
        <authorList>
            <person name="Muzny D."/>
            <person name="Qin X."/>
            <person name="Deng J."/>
            <person name="Jiang H."/>
            <person name="Liu Y."/>
            <person name="Qu J."/>
            <person name="Song X.-Z."/>
            <person name="Zhang L."/>
            <person name="Thornton R."/>
            <person name="Coyle M."/>
            <person name="Francisco L."/>
            <person name="Jackson L."/>
            <person name="Javaid M."/>
            <person name="Korchina V."/>
            <person name="Kovar C."/>
            <person name="Mata R."/>
            <person name="Mathew T."/>
            <person name="Ngo R."/>
            <person name="Nguyen L."/>
            <person name="Nguyen N."/>
            <person name="Okwuonu G."/>
            <person name="Ongeri F."/>
            <person name="Pham C."/>
            <person name="Simmons D."/>
            <person name="Wilczek-Boney K."/>
            <person name="Hale W."/>
            <person name="Jakkamsetti A."/>
            <person name="Pham P."/>
            <person name="Ruth R."/>
            <person name="San Lucas F."/>
            <person name="Warren J."/>
            <person name="Zhang J."/>
            <person name="Zhao Z."/>
            <person name="Zhou C."/>
            <person name="Zhu D."/>
            <person name="Lee S."/>
            <person name="Bess C."/>
            <person name="Blankenburg K."/>
            <person name="Forbes L."/>
            <person name="Fu Q."/>
            <person name="Gubbala S."/>
            <person name="Hirani K."/>
            <person name="Jayaseelan J.C."/>
            <person name="Lara F."/>
            <person name="Munidasa M."/>
            <person name="Palculict T."/>
            <person name="Patil S."/>
            <person name="Pu L.-L."/>
            <person name="Saada N."/>
            <person name="Tang L."/>
            <person name="Weissenberger G."/>
            <person name="Zhu Y."/>
            <person name="Hemphill L."/>
            <person name="Shang Y."/>
            <person name="Youmans B."/>
            <person name="Ayvaz T."/>
            <person name="Ross M."/>
            <person name="Santibanez J."/>
            <person name="Aqrawi P."/>
            <person name="Gross S."/>
            <person name="Joshi V."/>
            <person name="Fowler G."/>
            <person name="Nazareth L."/>
            <person name="Reid J."/>
            <person name="Worley K."/>
            <person name="Petrosino J."/>
            <person name="Highlander S."/>
            <person name="Gibbs R."/>
        </authorList>
    </citation>
    <scope>NUCLEOTIDE SEQUENCE [LARGE SCALE GENOMIC DNA]</scope>
    <source>
        <strain evidence="1 2">ATCC 33574</strain>
    </source>
</reference>
<accession>E6KA63</accession>
<dbReference type="EMBL" id="AEPD01000043">
    <property type="protein sequence ID" value="EFU29631.1"/>
    <property type="molecule type" value="Genomic_DNA"/>
</dbReference>
<dbReference type="AlphaFoldDB" id="E6KA63"/>